<dbReference type="Gene3D" id="1.10.260.40">
    <property type="entry name" value="lambda repressor-like DNA-binding domains"/>
    <property type="match status" value="1"/>
</dbReference>
<evidence type="ECO:0000313" key="4">
    <source>
        <dbReference type="Proteomes" id="UP000199477"/>
    </source>
</evidence>
<dbReference type="CDD" id="cd00093">
    <property type="entry name" value="HTH_XRE"/>
    <property type="match status" value="1"/>
</dbReference>
<dbReference type="NCBIfam" id="TIGR02607">
    <property type="entry name" value="antidote_HigA"/>
    <property type="match status" value="1"/>
</dbReference>
<evidence type="ECO:0000256" key="1">
    <source>
        <dbReference type="ARBA" id="ARBA00023125"/>
    </source>
</evidence>
<name>A0A1I1XGL7_9GAMM</name>
<protein>
    <submittedName>
        <fullName evidence="3">Addiction module antidote protein, HigA family</fullName>
    </submittedName>
</protein>
<dbReference type="InterPro" id="IPR001387">
    <property type="entry name" value="Cro/C1-type_HTH"/>
</dbReference>
<keyword evidence="1" id="KW-0238">DNA-binding</keyword>
<dbReference type="Proteomes" id="UP000199477">
    <property type="component" value="Unassembled WGS sequence"/>
</dbReference>
<evidence type="ECO:0000313" key="3">
    <source>
        <dbReference type="EMBL" id="SFE06495.1"/>
    </source>
</evidence>
<feature type="domain" description="HTH cro/C1-type" evidence="2">
    <location>
        <begin position="21"/>
        <end position="66"/>
    </location>
</feature>
<dbReference type="RefSeq" id="WP_026634280.1">
    <property type="nucleotide sequence ID" value="NZ_FONH01000001.1"/>
</dbReference>
<dbReference type="PANTHER" id="PTHR36924">
    <property type="entry name" value="ANTITOXIN HIGA-1"/>
    <property type="match status" value="1"/>
</dbReference>
<dbReference type="GO" id="GO:0003677">
    <property type="term" value="F:DNA binding"/>
    <property type="evidence" value="ECO:0007669"/>
    <property type="project" value="UniProtKB-KW"/>
</dbReference>
<evidence type="ECO:0000259" key="2">
    <source>
        <dbReference type="PROSITE" id="PS50943"/>
    </source>
</evidence>
<organism evidence="3 4">
    <name type="scientific">Dyella marensis</name>
    <dbReference type="NCBI Taxonomy" id="500610"/>
    <lineage>
        <taxon>Bacteria</taxon>
        <taxon>Pseudomonadati</taxon>
        <taxon>Pseudomonadota</taxon>
        <taxon>Gammaproteobacteria</taxon>
        <taxon>Lysobacterales</taxon>
        <taxon>Rhodanobacteraceae</taxon>
        <taxon>Dyella</taxon>
    </lineage>
</organism>
<dbReference type="EMBL" id="FONH01000001">
    <property type="protein sequence ID" value="SFE06495.1"/>
    <property type="molecule type" value="Genomic_DNA"/>
</dbReference>
<dbReference type="InterPro" id="IPR010982">
    <property type="entry name" value="Lambda_DNA-bd_dom_sf"/>
</dbReference>
<proteinExistence type="predicted"/>
<dbReference type="STRING" id="500610.SAMN02799615_00252"/>
<keyword evidence="4" id="KW-1185">Reference proteome</keyword>
<reference evidence="4" key="1">
    <citation type="submission" date="2016-10" db="EMBL/GenBank/DDBJ databases">
        <authorList>
            <person name="Varghese N."/>
            <person name="Submissions S."/>
        </authorList>
    </citation>
    <scope>NUCLEOTIDE SEQUENCE [LARGE SCALE GENOMIC DNA]</scope>
    <source>
        <strain evidence="4">UNC178MFTsu3.1</strain>
    </source>
</reference>
<dbReference type="PANTHER" id="PTHR36924:SF1">
    <property type="entry name" value="ANTITOXIN HIGA-1"/>
    <property type="match status" value="1"/>
</dbReference>
<dbReference type="SUPFAM" id="SSF47413">
    <property type="entry name" value="lambda repressor-like DNA-binding domains"/>
    <property type="match status" value="1"/>
</dbReference>
<dbReference type="AlphaFoldDB" id="A0A1I1XGL7"/>
<accession>A0A1I1XGL7</accession>
<dbReference type="PROSITE" id="PS50943">
    <property type="entry name" value="HTH_CROC1"/>
    <property type="match status" value="1"/>
</dbReference>
<gene>
    <name evidence="3" type="ORF">SAMN02799615_00252</name>
</gene>
<sequence>MARMHNPAHPGEVLREYLGDLSVTEAAGRLGITRVSLSRILNGRNGISADMALRLEAALGTSAEMWTTMQAQFDLWEARQKKRPKIVPFPPAAA</sequence>
<dbReference type="Pfam" id="PF01381">
    <property type="entry name" value="HTH_3"/>
    <property type="match status" value="1"/>
</dbReference>
<dbReference type="InterPro" id="IPR013430">
    <property type="entry name" value="Toxin_antidote_HigA"/>
</dbReference>
<dbReference type="SMART" id="SM00530">
    <property type="entry name" value="HTH_XRE"/>
    <property type="match status" value="1"/>
</dbReference>